<sequence>MTERNRMLCVRSVSEDGSGRWALRNVERGYFLGSSADKLTCTAKAPGDAELWHVHLAARPQVNLRSIGRKRFAHLSEAQDEIHVDANVPWGEDTLFTLEFRADEGGKYALHTCNNKYLSNAGKFCIALWATRDTCQSFCRCNRRGAALNASDENDTAPVRALVLSRAARVGRPPAISPLDTNATLVCEVCGAEPSNINNLTLVRKKHEKEETFRYGLSTLLDACTPACLFSAEYHAGALALRDAAGAYLAPIGSKAVLKTRSTGVTRDELFSLEDSLPQAAFVAALNDKYVSVKQGQYRTNYTSGREGYLVRVGVAHTPLALVDVRITRPQAARVVNAQDGAVGVENANASDAWMGNAFVRLRIPYLKILFLCVPRNEFARRGVVGEYNVRERRLLYKRQAAGVRRRGRGGAARAALSRERRTAALCILQCAIRELIFKELHLVTGSTDLILDLFDSAKIKIILRLKDKLRRNMRLTRRRRRFTAALLANVRCHANRRAPSSGRCSPAPPT</sequence>
<accession>A0A4C1UXY8</accession>
<dbReference type="OrthoDB" id="10259868at2759"/>
<feature type="domain" description="Fascin-like" evidence="4">
    <location>
        <begin position="225"/>
        <end position="273"/>
    </location>
</feature>
<dbReference type="Proteomes" id="UP000299102">
    <property type="component" value="Unassembled WGS sequence"/>
</dbReference>
<dbReference type="EMBL" id="BGZK01000237">
    <property type="protein sequence ID" value="GBP30812.1"/>
    <property type="molecule type" value="Genomic_DNA"/>
</dbReference>
<evidence type="ECO:0000256" key="2">
    <source>
        <dbReference type="ARBA" id="ARBA00022490"/>
    </source>
</evidence>
<dbReference type="GO" id="GO:0051015">
    <property type="term" value="F:actin filament binding"/>
    <property type="evidence" value="ECO:0007669"/>
    <property type="project" value="InterPro"/>
</dbReference>
<feature type="domain" description="Fascin-like" evidence="4">
    <location>
        <begin position="63"/>
        <end position="141"/>
    </location>
</feature>
<protein>
    <submittedName>
        <fullName evidence="5">Protein singed</fullName>
    </submittedName>
</protein>
<dbReference type="InterPro" id="IPR022768">
    <property type="entry name" value="Fascin-like_dom"/>
</dbReference>
<organism evidence="5 6">
    <name type="scientific">Eumeta variegata</name>
    <name type="common">Bagworm moth</name>
    <name type="synonym">Eumeta japonica</name>
    <dbReference type="NCBI Taxonomy" id="151549"/>
    <lineage>
        <taxon>Eukaryota</taxon>
        <taxon>Metazoa</taxon>
        <taxon>Ecdysozoa</taxon>
        <taxon>Arthropoda</taxon>
        <taxon>Hexapoda</taxon>
        <taxon>Insecta</taxon>
        <taxon>Pterygota</taxon>
        <taxon>Neoptera</taxon>
        <taxon>Endopterygota</taxon>
        <taxon>Lepidoptera</taxon>
        <taxon>Glossata</taxon>
        <taxon>Ditrysia</taxon>
        <taxon>Tineoidea</taxon>
        <taxon>Psychidae</taxon>
        <taxon>Oiketicinae</taxon>
        <taxon>Eumeta</taxon>
    </lineage>
</organism>
<dbReference type="SUPFAM" id="SSF50405">
    <property type="entry name" value="Actin-crosslinking proteins"/>
    <property type="match status" value="2"/>
</dbReference>
<dbReference type="Pfam" id="PF06268">
    <property type="entry name" value="Fascin"/>
    <property type="match status" value="3"/>
</dbReference>
<dbReference type="STRING" id="151549.A0A4C1UXY8"/>
<keyword evidence="6" id="KW-1185">Reference proteome</keyword>
<reference evidence="5 6" key="1">
    <citation type="journal article" date="2019" name="Commun. Biol.">
        <title>The bagworm genome reveals a unique fibroin gene that provides high tensile strength.</title>
        <authorList>
            <person name="Kono N."/>
            <person name="Nakamura H."/>
            <person name="Ohtoshi R."/>
            <person name="Tomita M."/>
            <person name="Numata K."/>
            <person name="Arakawa K."/>
        </authorList>
    </citation>
    <scope>NUCLEOTIDE SEQUENCE [LARGE SCALE GENOMIC DNA]</scope>
</reference>
<evidence type="ECO:0000313" key="6">
    <source>
        <dbReference type="Proteomes" id="UP000299102"/>
    </source>
</evidence>
<name>A0A4C1UXY8_EUMVA</name>
<dbReference type="InterPro" id="IPR008999">
    <property type="entry name" value="Actin-crosslinking"/>
</dbReference>
<dbReference type="AlphaFoldDB" id="A0A4C1UXY8"/>
<dbReference type="Gene3D" id="2.80.10.50">
    <property type="match status" value="3"/>
</dbReference>
<dbReference type="GO" id="GO:0030674">
    <property type="term" value="F:protein-macromolecule adaptor activity"/>
    <property type="evidence" value="ECO:0007669"/>
    <property type="project" value="InterPro"/>
</dbReference>
<dbReference type="GO" id="GO:0005737">
    <property type="term" value="C:cytoplasm"/>
    <property type="evidence" value="ECO:0007669"/>
    <property type="project" value="UniProtKB-SubCell"/>
</dbReference>
<gene>
    <name evidence="5" type="primary">sn</name>
    <name evidence="5" type="ORF">EVAR_82554_1</name>
</gene>
<comment type="subcellular location">
    <subcellularLocation>
        <location evidence="1">Cytoplasm</location>
    </subcellularLocation>
</comment>
<keyword evidence="2" id="KW-0963">Cytoplasm</keyword>
<keyword evidence="3" id="KW-0009">Actin-binding</keyword>
<evidence type="ECO:0000313" key="5">
    <source>
        <dbReference type="EMBL" id="GBP30812.1"/>
    </source>
</evidence>
<evidence type="ECO:0000256" key="1">
    <source>
        <dbReference type="ARBA" id="ARBA00004496"/>
    </source>
</evidence>
<feature type="domain" description="Fascin-like" evidence="4">
    <location>
        <begin position="18"/>
        <end position="54"/>
    </location>
</feature>
<comment type="caution">
    <text evidence="5">The sequence shown here is derived from an EMBL/GenBank/DDBJ whole genome shotgun (WGS) entry which is preliminary data.</text>
</comment>
<evidence type="ECO:0000256" key="3">
    <source>
        <dbReference type="ARBA" id="ARBA00023203"/>
    </source>
</evidence>
<dbReference type="FunFam" id="2.80.10.50:FF:000015">
    <property type="entry name" value="Fascin"/>
    <property type="match status" value="1"/>
</dbReference>
<proteinExistence type="predicted"/>
<evidence type="ECO:0000259" key="4">
    <source>
        <dbReference type="Pfam" id="PF06268"/>
    </source>
</evidence>